<dbReference type="FunFam" id="3.20.20.140:FF:000005">
    <property type="entry name" value="TatD family hydrolase"/>
    <property type="match status" value="1"/>
</dbReference>
<organism evidence="8 9">
    <name type="scientific">Geranomyces variabilis</name>
    <dbReference type="NCBI Taxonomy" id="109894"/>
    <lineage>
        <taxon>Eukaryota</taxon>
        <taxon>Fungi</taxon>
        <taxon>Fungi incertae sedis</taxon>
        <taxon>Chytridiomycota</taxon>
        <taxon>Chytridiomycota incertae sedis</taxon>
        <taxon>Chytridiomycetes</taxon>
        <taxon>Spizellomycetales</taxon>
        <taxon>Powellomycetaceae</taxon>
        <taxon>Geranomyces</taxon>
    </lineage>
</organism>
<name>A0AAD5TDQ5_9FUNG</name>
<dbReference type="Pfam" id="PF01026">
    <property type="entry name" value="TatD_DNase"/>
    <property type="match status" value="1"/>
</dbReference>
<dbReference type="InterPro" id="IPR001130">
    <property type="entry name" value="TatD-like"/>
</dbReference>
<dbReference type="GO" id="GO:0016788">
    <property type="term" value="F:hydrolase activity, acting on ester bonds"/>
    <property type="evidence" value="ECO:0007669"/>
    <property type="project" value="InterPro"/>
</dbReference>
<evidence type="ECO:0000256" key="1">
    <source>
        <dbReference type="ARBA" id="ARBA00009275"/>
    </source>
</evidence>
<dbReference type="AlphaFoldDB" id="A0AAD5TDQ5"/>
<reference evidence="8" key="1">
    <citation type="submission" date="2020-05" db="EMBL/GenBank/DDBJ databases">
        <title>Phylogenomic resolution of chytrid fungi.</title>
        <authorList>
            <person name="Stajich J.E."/>
            <person name="Amses K."/>
            <person name="Simmons R."/>
            <person name="Seto K."/>
            <person name="Myers J."/>
            <person name="Bonds A."/>
            <person name="Quandt C.A."/>
            <person name="Barry K."/>
            <person name="Liu P."/>
            <person name="Grigoriev I."/>
            <person name="Longcore J.E."/>
            <person name="James T.Y."/>
        </authorList>
    </citation>
    <scope>NUCLEOTIDE SEQUENCE</scope>
    <source>
        <strain evidence="8">JEL0379</strain>
    </source>
</reference>
<accession>A0AAD5TDQ5</accession>
<feature type="region of interest" description="Disordered" evidence="6">
    <location>
        <begin position="99"/>
        <end position="119"/>
    </location>
</feature>
<dbReference type="PANTHER" id="PTHR10060:SF15">
    <property type="entry name" value="DEOXYRIBONUCLEASE TATDN1"/>
    <property type="match status" value="1"/>
</dbReference>
<dbReference type="InterPro" id="IPR012677">
    <property type="entry name" value="Nucleotide-bd_a/b_plait_sf"/>
</dbReference>
<gene>
    <name evidence="8" type="ORF">HDU87_007734</name>
</gene>
<dbReference type="InterPro" id="IPR000504">
    <property type="entry name" value="RRM_dom"/>
</dbReference>
<keyword evidence="3" id="KW-0479">Metal-binding</keyword>
<comment type="similarity">
    <text evidence="1">Belongs to the metallo-dependent hydrolases superfamily. TatD-type hydrolase family.</text>
</comment>
<evidence type="ECO:0000256" key="4">
    <source>
        <dbReference type="ARBA" id="ARBA00022801"/>
    </source>
</evidence>
<evidence type="ECO:0000256" key="3">
    <source>
        <dbReference type="ARBA" id="ARBA00022723"/>
    </source>
</evidence>
<feature type="compositionally biased region" description="Low complexity" evidence="6">
    <location>
        <begin position="99"/>
        <end position="108"/>
    </location>
</feature>
<dbReference type="Gene3D" id="3.30.70.330">
    <property type="match status" value="1"/>
</dbReference>
<dbReference type="CDD" id="cd01310">
    <property type="entry name" value="TatD_DNAse"/>
    <property type="match status" value="1"/>
</dbReference>
<dbReference type="PROSITE" id="PS50102">
    <property type="entry name" value="RRM"/>
    <property type="match status" value="1"/>
</dbReference>
<dbReference type="InterPro" id="IPR035979">
    <property type="entry name" value="RBD_domain_sf"/>
</dbReference>
<dbReference type="InterPro" id="IPR018228">
    <property type="entry name" value="DNase_TatD-rel_CS"/>
</dbReference>
<evidence type="ECO:0000313" key="9">
    <source>
        <dbReference type="Proteomes" id="UP001212152"/>
    </source>
</evidence>
<dbReference type="GO" id="GO:0003723">
    <property type="term" value="F:RNA binding"/>
    <property type="evidence" value="ECO:0007669"/>
    <property type="project" value="UniProtKB-UniRule"/>
</dbReference>
<protein>
    <recommendedName>
        <fullName evidence="7">RRM domain-containing protein</fullName>
    </recommendedName>
</protein>
<comment type="caution">
    <text evidence="8">The sequence shown here is derived from an EMBL/GenBank/DDBJ whole genome shotgun (WGS) entry which is preliminary data.</text>
</comment>
<proteinExistence type="inferred from homology"/>
<dbReference type="Gene3D" id="3.20.20.140">
    <property type="entry name" value="Metal-dependent hydrolases"/>
    <property type="match status" value="1"/>
</dbReference>
<keyword evidence="9" id="KW-1185">Reference proteome</keyword>
<keyword evidence="4" id="KW-0378">Hydrolase</keyword>
<feature type="domain" description="RRM" evidence="7">
    <location>
        <begin position="17"/>
        <end position="92"/>
    </location>
</feature>
<dbReference type="GO" id="GO:0046872">
    <property type="term" value="F:metal ion binding"/>
    <property type="evidence" value="ECO:0007669"/>
    <property type="project" value="UniProtKB-KW"/>
</dbReference>
<dbReference type="SMART" id="SM00360">
    <property type="entry name" value="RRM"/>
    <property type="match status" value="1"/>
</dbReference>
<dbReference type="SUPFAM" id="SSF51556">
    <property type="entry name" value="Metallo-dependent hydrolases"/>
    <property type="match status" value="1"/>
</dbReference>
<dbReference type="InterPro" id="IPR032466">
    <property type="entry name" value="Metal_Hydrolase"/>
</dbReference>
<dbReference type="PROSITE" id="PS01090">
    <property type="entry name" value="TATD_2"/>
    <property type="match status" value="1"/>
</dbReference>
<dbReference type="PANTHER" id="PTHR10060">
    <property type="entry name" value="TATD FAMILY DEOXYRIBONUCLEASE"/>
    <property type="match status" value="1"/>
</dbReference>
<evidence type="ECO:0000256" key="5">
    <source>
        <dbReference type="PROSITE-ProRule" id="PRU00176"/>
    </source>
</evidence>
<evidence type="ECO:0000256" key="2">
    <source>
        <dbReference type="ARBA" id="ARBA00022722"/>
    </source>
</evidence>
<evidence type="ECO:0000313" key="8">
    <source>
        <dbReference type="EMBL" id="KAJ3172898.1"/>
    </source>
</evidence>
<keyword evidence="2" id="KW-0540">Nuclease</keyword>
<dbReference type="InterPro" id="IPR050891">
    <property type="entry name" value="TatD-type_Hydrolase"/>
</dbReference>
<keyword evidence="5" id="KW-0694">RNA-binding</keyword>
<sequence>MTKTTPPAAAATSPAAFRLHVGRLSRTTTDAMLAAHFPGCISSGIARSAGGKSKQHGFVEYADQAAADAAVRDLHDSQLDGVPNIIVKPATEAAAAAKTATATTAASTKPQPSKKQPAEFGIRRPRQALVDIGANLASRALKPHIAEVLKRSAAANTTTVLITGTSLKTSREALQIVKEHAGPVALFSTAGVHPHDATHLLSDPKTAATWVADLETLITANKSAVVAVGETGLDYDRKFSTHADQIRVFEAQLGIAERTGLPLFLHNRDAHDDFLAALQRFPRARRGVVHCYTDTDPAHLDAYLTLGFHIGITGWVADERRGVELAENIVPRIPLDRLLIETDAPYLMPRNIEGRKMKVNEPALLGWVCKKVAECLGVDEEVVAARTTENARQLFALPDIGA</sequence>
<dbReference type="Pfam" id="PF00076">
    <property type="entry name" value="RRM_1"/>
    <property type="match status" value="1"/>
</dbReference>
<evidence type="ECO:0000259" key="7">
    <source>
        <dbReference type="PROSITE" id="PS50102"/>
    </source>
</evidence>
<dbReference type="SUPFAM" id="SSF54928">
    <property type="entry name" value="RNA-binding domain, RBD"/>
    <property type="match status" value="1"/>
</dbReference>
<evidence type="ECO:0000256" key="6">
    <source>
        <dbReference type="SAM" id="MobiDB-lite"/>
    </source>
</evidence>
<dbReference type="GO" id="GO:0004518">
    <property type="term" value="F:nuclease activity"/>
    <property type="evidence" value="ECO:0007669"/>
    <property type="project" value="UniProtKB-KW"/>
</dbReference>
<dbReference type="Proteomes" id="UP001212152">
    <property type="component" value="Unassembled WGS sequence"/>
</dbReference>
<dbReference type="EMBL" id="JADGJQ010000073">
    <property type="protein sequence ID" value="KAJ3172898.1"/>
    <property type="molecule type" value="Genomic_DNA"/>
</dbReference>